<evidence type="ECO:0000313" key="1">
    <source>
        <dbReference type="EMBL" id="RST96162.1"/>
    </source>
</evidence>
<comment type="caution">
    <text evidence="1">The sequence shown here is derived from an EMBL/GenBank/DDBJ whole genome shotgun (WGS) entry which is preliminary data.</text>
</comment>
<keyword evidence="2" id="KW-1185">Reference proteome</keyword>
<accession>A0A429ZR29</accession>
<reference evidence="1 2" key="1">
    <citation type="submission" date="2017-05" db="EMBL/GenBank/DDBJ databases">
        <title>Vagococcus spp. assemblies.</title>
        <authorList>
            <person name="Gulvik C.A."/>
        </authorList>
    </citation>
    <scope>NUCLEOTIDE SEQUENCE [LARGE SCALE GENOMIC DNA]</scope>
    <source>
        <strain evidence="1 2">SS1994</strain>
    </source>
</reference>
<dbReference type="GO" id="GO:0006796">
    <property type="term" value="P:phosphate-containing compound metabolic process"/>
    <property type="evidence" value="ECO:0007669"/>
    <property type="project" value="InterPro"/>
</dbReference>
<dbReference type="EMBL" id="NGJT01000001">
    <property type="protein sequence ID" value="RST96162.1"/>
    <property type="molecule type" value="Genomic_DNA"/>
</dbReference>
<dbReference type="GO" id="GO:0005737">
    <property type="term" value="C:cytoplasm"/>
    <property type="evidence" value="ECO:0007669"/>
    <property type="project" value="InterPro"/>
</dbReference>
<dbReference type="Proteomes" id="UP000288490">
    <property type="component" value="Unassembled WGS sequence"/>
</dbReference>
<name>A0A429ZR29_9ENTE</name>
<dbReference type="OrthoDB" id="5187599at2"/>
<dbReference type="GO" id="GO:0000287">
    <property type="term" value="F:magnesium ion binding"/>
    <property type="evidence" value="ECO:0007669"/>
    <property type="project" value="InterPro"/>
</dbReference>
<gene>
    <name evidence="1" type="ORF">CBF36_00050</name>
</gene>
<dbReference type="GO" id="GO:0004427">
    <property type="term" value="F:inorganic diphosphate phosphatase activity"/>
    <property type="evidence" value="ECO:0007669"/>
    <property type="project" value="InterPro"/>
</dbReference>
<sequence>MDYNLRKRRLFMTRLINVTIDRPLGYQNEFGTVYPINYGYVKNIIAGDGKEQDAYILSRTVQTPIESFDGVLIAIVKRHDDVETKWVISSPGETYTAEEIYDQIKFIEQYFDSSVYLVD</sequence>
<dbReference type="AlphaFoldDB" id="A0A429ZR29"/>
<protein>
    <submittedName>
        <fullName evidence="1">Inorganic pyrophosphatase</fullName>
    </submittedName>
</protein>
<dbReference type="SUPFAM" id="SSF50324">
    <property type="entry name" value="Inorganic pyrophosphatase"/>
    <property type="match status" value="1"/>
</dbReference>
<proteinExistence type="predicted"/>
<dbReference type="InterPro" id="IPR036649">
    <property type="entry name" value="Pyrophosphatase_sf"/>
</dbReference>
<dbReference type="Gene3D" id="3.90.80.10">
    <property type="entry name" value="Inorganic pyrophosphatase"/>
    <property type="match status" value="1"/>
</dbReference>
<organism evidence="1 2">
    <name type="scientific">Vagococcus bubulae</name>
    <dbReference type="NCBI Taxonomy" id="1977868"/>
    <lineage>
        <taxon>Bacteria</taxon>
        <taxon>Bacillati</taxon>
        <taxon>Bacillota</taxon>
        <taxon>Bacilli</taxon>
        <taxon>Lactobacillales</taxon>
        <taxon>Enterococcaceae</taxon>
        <taxon>Vagococcus</taxon>
    </lineage>
</organism>
<evidence type="ECO:0000313" key="2">
    <source>
        <dbReference type="Proteomes" id="UP000288490"/>
    </source>
</evidence>